<keyword evidence="5" id="KW-1185">Reference proteome</keyword>
<dbReference type="GO" id="GO:0003723">
    <property type="term" value="F:RNA binding"/>
    <property type="evidence" value="ECO:0007669"/>
    <property type="project" value="TreeGrafter"/>
</dbReference>
<dbReference type="EMBL" id="JAAWWB010000002">
    <property type="protein sequence ID" value="KAG6789305.1"/>
    <property type="molecule type" value="Genomic_DNA"/>
</dbReference>
<dbReference type="PANTHER" id="PTHR18934">
    <property type="entry name" value="ATP-DEPENDENT RNA HELICASE"/>
    <property type="match status" value="1"/>
</dbReference>
<feature type="domain" description="Helicase C-terminal" evidence="3">
    <location>
        <begin position="204"/>
        <end position="276"/>
    </location>
</feature>
<evidence type="ECO:0000256" key="1">
    <source>
        <dbReference type="ARBA" id="ARBA00012552"/>
    </source>
</evidence>
<gene>
    <name evidence="4" type="ORF">POTOM_005397</name>
</gene>
<dbReference type="Proteomes" id="UP000886885">
    <property type="component" value="Chromosome 1D"/>
</dbReference>
<dbReference type="InterPro" id="IPR001650">
    <property type="entry name" value="Helicase_C-like"/>
</dbReference>
<sequence>MMLQLSTSEENAVKENSCGPEELESITYGDIILFGNLIVCLGTQLNNLVIWTVYQAISFPTVEKESSDGLDWRGRFRKEYAVTQFIVDSGVASSSSILCTQPRKIDSISLGKRASEECNGCYKDNLIVCCPSYSFAQEFGLKQRPDSWSATVDASKSFTYFFGCGTFQALGRSFPIEIKCAPAVSRESLDSLPSSNIAAPYVSDFIEMGMEIHASTSAIALSLHGKLSHEEQSRVFQNYPGKRKLVFATNLAETSLTIPGVKYVVDSELVKHDRFGSSSGMRVSKEPEICKVLLDIAVLRIPASGAVVCKRDAFGLIGDGHCLVKLGIEPRLGKIILESVSYGLRKEGVVLAAAMENARSIFFSRVGNSSKLFPDALTRLIKFFLEPESIPFTATIY</sequence>
<dbReference type="PANTHER" id="PTHR18934:SF81">
    <property type="entry name" value="ATP-DEPENDENT RNA HELICASE DEAH11, CHLOROPLASTIC-RELATED"/>
    <property type="match status" value="1"/>
</dbReference>
<dbReference type="GO" id="GO:0003724">
    <property type="term" value="F:RNA helicase activity"/>
    <property type="evidence" value="ECO:0007669"/>
    <property type="project" value="UniProtKB-EC"/>
</dbReference>
<evidence type="ECO:0000259" key="3">
    <source>
        <dbReference type="SMART" id="SM00490"/>
    </source>
</evidence>
<evidence type="ECO:0000256" key="2">
    <source>
        <dbReference type="ARBA" id="ARBA00047984"/>
    </source>
</evidence>
<evidence type="ECO:0000313" key="5">
    <source>
        <dbReference type="Proteomes" id="UP000886885"/>
    </source>
</evidence>
<name>A0A8X8DE39_POPTO</name>
<dbReference type="Pfam" id="PF00271">
    <property type="entry name" value="Helicase_C"/>
    <property type="match status" value="1"/>
</dbReference>
<comment type="catalytic activity">
    <reaction evidence="2">
        <text>ATP + H2O = ADP + phosphate + H(+)</text>
        <dbReference type="Rhea" id="RHEA:13065"/>
        <dbReference type="ChEBI" id="CHEBI:15377"/>
        <dbReference type="ChEBI" id="CHEBI:15378"/>
        <dbReference type="ChEBI" id="CHEBI:30616"/>
        <dbReference type="ChEBI" id="CHEBI:43474"/>
        <dbReference type="ChEBI" id="CHEBI:456216"/>
        <dbReference type="EC" id="3.6.4.13"/>
    </reaction>
</comment>
<evidence type="ECO:0000313" key="4">
    <source>
        <dbReference type="EMBL" id="KAG6789305.1"/>
    </source>
</evidence>
<proteinExistence type="predicted"/>
<organism evidence="4 5">
    <name type="scientific">Populus tomentosa</name>
    <name type="common">Chinese white poplar</name>
    <dbReference type="NCBI Taxonomy" id="118781"/>
    <lineage>
        <taxon>Eukaryota</taxon>
        <taxon>Viridiplantae</taxon>
        <taxon>Streptophyta</taxon>
        <taxon>Embryophyta</taxon>
        <taxon>Tracheophyta</taxon>
        <taxon>Spermatophyta</taxon>
        <taxon>Magnoliopsida</taxon>
        <taxon>eudicotyledons</taxon>
        <taxon>Gunneridae</taxon>
        <taxon>Pentapetalae</taxon>
        <taxon>rosids</taxon>
        <taxon>fabids</taxon>
        <taxon>Malpighiales</taxon>
        <taxon>Salicaceae</taxon>
        <taxon>Saliceae</taxon>
        <taxon>Populus</taxon>
    </lineage>
</organism>
<accession>A0A8X8DE39</accession>
<dbReference type="EC" id="3.6.4.13" evidence="1"/>
<dbReference type="AlphaFoldDB" id="A0A8X8DE39"/>
<comment type="caution">
    <text evidence="4">The sequence shown here is derived from an EMBL/GenBank/DDBJ whole genome shotgun (WGS) entry which is preliminary data.</text>
</comment>
<dbReference type="SMART" id="SM00490">
    <property type="entry name" value="HELICc"/>
    <property type="match status" value="1"/>
</dbReference>
<protein>
    <recommendedName>
        <fullName evidence="1">RNA helicase</fullName>
        <ecNumber evidence="1">3.6.4.13</ecNumber>
    </recommendedName>
</protein>
<dbReference type="OrthoDB" id="10009520at2759"/>
<reference evidence="4" key="1">
    <citation type="journal article" date="2020" name="bioRxiv">
        <title>Hybrid origin of Populus tomentosa Carr. identified through genome sequencing and phylogenomic analysis.</title>
        <authorList>
            <person name="An X."/>
            <person name="Gao K."/>
            <person name="Chen Z."/>
            <person name="Li J."/>
            <person name="Yang X."/>
            <person name="Yang X."/>
            <person name="Zhou J."/>
            <person name="Guo T."/>
            <person name="Zhao T."/>
            <person name="Huang S."/>
            <person name="Miao D."/>
            <person name="Khan W.U."/>
            <person name="Rao P."/>
            <person name="Ye M."/>
            <person name="Lei B."/>
            <person name="Liao W."/>
            <person name="Wang J."/>
            <person name="Ji L."/>
            <person name="Li Y."/>
            <person name="Guo B."/>
            <person name="Mustafa N.S."/>
            <person name="Li S."/>
            <person name="Yun Q."/>
            <person name="Keller S.R."/>
            <person name="Mao J."/>
            <person name="Zhang R."/>
            <person name="Strauss S.H."/>
        </authorList>
    </citation>
    <scope>NUCLEOTIDE SEQUENCE</scope>
    <source>
        <strain evidence="4">GM15</strain>
        <tissue evidence="4">Leaf</tissue>
    </source>
</reference>